<dbReference type="AlphaFoldDB" id="C0CR50"/>
<dbReference type="EMBL" id="ACBZ01000177">
    <property type="protein sequence ID" value="EEG47813.1"/>
    <property type="molecule type" value="Genomic_DNA"/>
</dbReference>
<keyword evidence="2" id="KW-1185">Reference proteome</keyword>
<name>C0CR50_BLAHS</name>
<sequence>MNGERKMSNKLRRKVKSSGYPMNVANFTLNQISDLTKCRVDSLKFWCEAREKEFEDIYQKEAREKLEKAEDYIAVANILITLVAIKMTWGYTKANQRLLENYNAATEYVSRNGIEKTYQELQKQMGIELEFDSMDINKEFGFGEY</sequence>
<accession>C0CR50</accession>
<evidence type="ECO:0000313" key="1">
    <source>
        <dbReference type="EMBL" id="EEG47813.1"/>
    </source>
</evidence>
<organism evidence="1 2">
    <name type="scientific">Blautia hydrogenotrophica (strain DSM 10507 / JCM 14656 / S5a33)</name>
    <name type="common">Ruminococcus hydrogenotrophicus</name>
    <dbReference type="NCBI Taxonomy" id="476272"/>
    <lineage>
        <taxon>Bacteria</taxon>
        <taxon>Bacillati</taxon>
        <taxon>Bacillota</taxon>
        <taxon>Clostridia</taxon>
        <taxon>Lachnospirales</taxon>
        <taxon>Lachnospiraceae</taxon>
        <taxon>Blautia</taxon>
    </lineage>
</organism>
<comment type="caution">
    <text evidence="1">The sequence shown here is derived from an EMBL/GenBank/DDBJ whole genome shotgun (WGS) entry which is preliminary data.</text>
</comment>
<reference evidence="1 2" key="2">
    <citation type="submission" date="2009-02" db="EMBL/GenBank/DDBJ databases">
        <title>Draft genome sequence of Blautia hydrogenotrophica DSM 10507 (Ruminococcus hydrogenotrophicus DSM 10507).</title>
        <authorList>
            <person name="Sudarsanam P."/>
            <person name="Ley R."/>
            <person name="Guruge J."/>
            <person name="Turnbaugh P.J."/>
            <person name="Mahowald M."/>
            <person name="Liep D."/>
            <person name="Gordon J."/>
        </authorList>
    </citation>
    <scope>NUCLEOTIDE SEQUENCE [LARGE SCALE GENOMIC DNA]</scope>
    <source>
        <strain evidence="2">DSM 10507 / JCM 14656 / S5a33</strain>
    </source>
</reference>
<proteinExistence type="predicted"/>
<protein>
    <submittedName>
        <fullName evidence="1">Uncharacterized protein</fullName>
    </submittedName>
</protein>
<dbReference type="HOGENOM" id="CLU_1783132_0_0_9"/>
<evidence type="ECO:0000313" key="2">
    <source>
        <dbReference type="Proteomes" id="UP000003100"/>
    </source>
</evidence>
<dbReference type="Proteomes" id="UP000003100">
    <property type="component" value="Unassembled WGS sequence"/>
</dbReference>
<dbReference type="PATRIC" id="fig|476272.21.peg.640"/>
<reference evidence="1 2" key="1">
    <citation type="submission" date="2009-01" db="EMBL/GenBank/DDBJ databases">
        <authorList>
            <person name="Fulton L."/>
            <person name="Clifton S."/>
            <person name="Fulton B."/>
            <person name="Xu J."/>
            <person name="Minx P."/>
            <person name="Pepin K.H."/>
            <person name="Johnson M."/>
            <person name="Bhonagiri V."/>
            <person name="Nash W.E."/>
            <person name="Mardis E.R."/>
            <person name="Wilson R.K."/>
        </authorList>
    </citation>
    <scope>NUCLEOTIDE SEQUENCE [LARGE SCALE GENOMIC DNA]</scope>
    <source>
        <strain evidence="2">DSM 10507 / JCM 14656 / S5a33</strain>
    </source>
</reference>
<gene>
    <name evidence="1" type="ORF">RUMHYD_03363</name>
</gene>